<proteinExistence type="predicted"/>
<evidence type="ECO:0000313" key="2">
    <source>
        <dbReference type="Proteomes" id="UP001500751"/>
    </source>
</evidence>
<protein>
    <recommendedName>
        <fullName evidence="3">ATP-grasp domain-containing protein</fullName>
    </recommendedName>
</protein>
<dbReference type="Gene3D" id="3.30.1490.20">
    <property type="entry name" value="ATP-grasp fold, A domain"/>
    <property type="match status" value="1"/>
</dbReference>
<gene>
    <name evidence="1" type="ORF">GCM10009839_50260</name>
</gene>
<sequence>MTDTTSTLRRLCWLFPDRESTRTNAKWKASFWDLYSEVAKDLDLTFDRVAPEAVTVDALDVHHPRTYVDGALVTPQDTVFLTSPYTLPYQSVDAFNQFTLYSVLEQAGFYLPHPTMFAPIGNDKLATLLYFKDCPLPPVPTVRVTAGRDLLFDEYMTATADLPYPAFVKPAGWMAARGINLAHDSHDVRGLLSLAQGGDTTLVFQPYLGKGTIDFRVYVVDGRAHTTLVREPGEGAIYPQVTTGAKAYYTEAPAELLPAVEYCAQRLPIPYFCADFLYDGERYWLSEIEPDGMIFCPNPGDPATAEATRTLVLDRFRAYRDQHAVIFHPGLRTPAVLEEASA</sequence>
<dbReference type="InterPro" id="IPR013815">
    <property type="entry name" value="ATP_grasp_subdomain_1"/>
</dbReference>
<dbReference type="Gene3D" id="3.30.470.20">
    <property type="entry name" value="ATP-grasp fold, B domain"/>
    <property type="match status" value="1"/>
</dbReference>
<keyword evidence="2" id="KW-1185">Reference proteome</keyword>
<reference evidence="1 2" key="1">
    <citation type="journal article" date="2019" name="Int. J. Syst. Evol. Microbiol.">
        <title>The Global Catalogue of Microorganisms (GCM) 10K type strain sequencing project: providing services to taxonomists for standard genome sequencing and annotation.</title>
        <authorList>
            <consortium name="The Broad Institute Genomics Platform"/>
            <consortium name="The Broad Institute Genome Sequencing Center for Infectious Disease"/>
            <person name="Wu L."/>
            <person name="Ma J."/>
        </authorList>
    </citation>
    <scope>NUCLEOTIDE SEQUENCE [LARGE SCALE GENOMIC DNA]</scope>
    <source>
        <strain evidence="1 2">JCM 16014</strain>
    </source>
</reference>
<name>A0ABN2UQP9_9ACTN</name>
<organism evidence="1 2">
    <name type="scientific">Catenulispora yoronensis</name>
    <dbReference type="NCBI Taxonomy" id="450799"/>
    <lineage>
        <taxon>Bacteria</taxon>
        <taxon>Bacillati</taxon>
        <taxon>Actinomycetota</taxon>
        <taxon>Actinomycetes</taxon>
        <taxon>Catenulisporales</taxon>
        <taxon>Catenulisporaceae</taxon>
        <taxon>Catenulispora</taxon>
    </lineage>
</organism>
<dbReference type="EMBL" id="BAAAQN010000031">
    <property type="protein sequence ID" value="GAA2041703.1"/>
    <property type="molecule type" value="Genomic_DNA"/>
</dbReference>
<dbReference type="RefSeq" id="WP_344668109.1">
    <property type="nucleotide sequence ID" value="NZ_BAAAQN010000031.1"/>
</dbReference>
<dbReference type="PANTHER" id="PTHR21621:SF0">
    <property type="entry name" value="BETA-CITRYLGLUTAMATE SYNTHASE B-RELATED"/>
    <property type="match status" value="1"/>
</dbReference>
<evidence type="ECO:0008006" key="3">
    <source>
        <dbReference type="Google" id="ProtNLM"/>
    </source>
</evidence>
<comment type="caution">
    <text evidence="1">The sequence shown here is derived from an EMBL/GenBank/DDBJ whole genome shotgun (WGS) entry which is preliminary data.</text>
</comment>
<dbReference type="PANTHER" id="PTHR21621">
    <property type="entry name" value="RIBOSOMAL PROTEIN S6 MODIFICATION PROTEIN"/>
    <property type="match status" value="1"/>
</dbReference>
<dbReference type="SUPFAM" id="SSF56059">
    <property type="entry name" value="Glutathione synthetase ATP-binding domain-like"/>
    <property type="match status" value="1"/>
</dbReference>
<dbReference type="Proteomes" id="UP001500751">
    <property type="component" value="Unassembled WGS sequence"/>
</dbReference>
<evidence type="ECO:0000313" key="1">
    <source>
        <dbReference type="EMBL" id="GAA2041703.1"/>
    </source>
</evidence>
<accession>A0ABN2UQP9</accession>